<dbReference type="CDD" id="cd00322">
    <property type="entry name" value="FNR_like"/>
    <property type="match status" value="1"/>
</dbReference>
<reference evidence="10" key="2">
    <citation type="submission" date="2020-09" db="EMBL/GenBank/DDBJ databases">
        <authorList>
            <person name="Sun Q."/>
            <person name="Zhou Y."/>
        </authorList>
    </citation>
    <scope>NUCLEOTIDE SEQUENCE</scope>
    <source>
        <strain evidence="10">CGMCC 1.12408</strain>
    </source>
</reference>
<accession>A0A916RZY0</accession>
<dbReference type="Proteomes" id="UP000613512">
    <property type="component" value="Unassembled WGS sequence"/>
</dbReference>
<dbReference type="Pfam" id="PF00175">
    <property type="entry name" value="NAD_binding_1"/>
    <property type="match status" value="1"/>
</dbReference>
<feature type="domain" description="FAD-binding FR-type" evidence="9">
    <location>
        <begin position="5"/>
        <end position="106"/>
    </location>
</feature>
<keyword evidence="2" id="KW-0285">Flavoprotein</keyword>
<dbReference type="PANTHER" id="PTHR47354:SF8">
    <property type="entry name" value="1,2-PHENYLACETYL-COA EPOXIDASE, SUBUNIT E"/>
    <property type="match status" value="1"/>
</dbReference>
<dbReference type="PANTHER" id="PTHR47354">
    <property type="entry name" value="NADH OXIDOREDUCTASE HCR"/>
    <property type="match status" value="1"/>
</dbReference>
<comment type="cofactor">
    <cofactor evidence="1">
        <name>FAD</name>
        <dbReference type="ChEBI" id="CHEBI:57692"/>
    </cofactor>
</comment>
<dbReference type="Gene3D" id="3.40.50.80">
    <property type="entry name" value="Nucleotide-binding domain of ferredoxin-NADP reductase (FNR) module"/>
    <property type="match status" value="1"/>
</dbReference>
<dbReference type="RefSeq" id="WP_188384772.1">
    <property type="nucleotide sequence ID" value="NZ_BMEY01000010.1"/>
</dbReference>
<evidence type="ECO:0000256" key="2">
    <source>
        <dbReference type="ARBA" id="ARBA00022630"/>
    </source>
</evidence>
<protein>
    <submittedName>
        <fullName evidence="10">Oxidoreductase</fullName>
    </submittedName>
</protein>
<keyword evidence="6" id="KW-0560">Oxidoreductase</keyword>
<dbReference type="EMBL" id="BMEY01000010">
    <property type="protein sequence ID" value="GGA78611.1"/>
    <property type="molecule type" value="Genomic_DNA"/>
</dbReference>
<reference evidence="10" key="1">
    <citation type="journal article" date="2014" name="Int. J. Syst. Evol. Microbiol.">
        <title>Complete genome sequence of Corynebacterium casei LMG S-19264T (=DSM 44701T), isolated from a smear-ripened cheese.</title>
        <authorList>
            <consortium name="US DOE Joint Genome Institute (JGI-PGF)"/>
            <person name="Walter F."/>
            <person name="Albersmeier A."/>
            <person name="Kalinowski J."/>
            <person name="Ruckert C."/>
        </authorList>
    </citation>
    <scope>NUCLEOTIDE SEQUENCE</scope>
    <source>
        <strain evidence="10">CGMCC 1.12408</strain>
    </source>
</reference>
<dbReference type="InterPro" id="IPR001433">
    <property type="entry name" value="OxRdtase_FAD/NAD-bd"/>
</dbReference>
<keyword evidence="11" id="KW-1185">Reference proteome</keyword>
<dbReference type="InterPro" id="IPR001709">
    <property type="entry name" value="Flavoprot_Pyr_Nucl_cyt_Rdtase"/>
</dbReference>
<dbReference type="InterPro" id="IPR013112">
    <property type="entry name" value="FAD-bd_8"/>
</dbReference>
<evidence type="ECO:0000256" key="7">
    <source>
        <dbReference type="ARBA" id="ARBA00023004"/>
    </source>
</evidence>
<dbReference type="InterPro" id="IPR039261">
    <property type="entry name" value="FNR_nucleotide-bd"/>
</dbReference>
<dbReference type="AlphaFoldDB" id="A0A916RZY0"/>
<evidence type="ECO:0000256" key="4">
    <source>
        <dbReference type="ARBA" id="ARBA00022723"/>
    </source>
</evidence>
<dbReference type="SUPFAM" id="SSF63380">
    <property type="entry name" value="Riboflavin synthase domain-like"/>
    <property type="match status" value="1"/>
</dbReference>
<keyword evidence="7" id="KW-0408">Iron</keyword>
<comment type="caution">
    <text evidence="10">The sequence shown here is derived from an EMBL/GenBank/DDBJ whole genome shotgun (WGS) entry which is preliminary data.</text>
</comment>
<dbReference type="GO" id="GO:0046872">
    <property type="term" value="F:metal ion binding"/>
    <property type="evidence" value="ECO:0007669"/>
    <property type="project" value="UniProtKB-KW"/>
</dbReference>
<dbReference type="Gene3D" id="2.40.30.10">
    <property type="entry name" value="Translation factors"/>
    <property type="match status" value="1"/>
</dbReference>
<keyword evidence="3" id="KW-0001">2Fe-2S</keyword>
<name>A0A916RZY0_9BACI</name>
<evidence type="ECO:0000313" key="10">
    <source>
        <dbReference type="EMBL" id="GGA78611.1"/>
    </source>
</evidence>
<sequence>MIAVFKKKELEFLGSKKESDNVYSFQFKKGQDLTWEAGQHGLFTITHKKIKSGTKPFSVASAPKEDTIRITTKINDTPSEYKKALLELKPGMTITMSGPVGAFHLKADSPTILIAGGIGITPFRSILKQLDLEGNSNQKPIHLLYMDSDKSYIFKDELNDIANSTSISVTYFDSRDRLYNEIDKYMQLYKDNEKYFIAGPKSMVDSVSAYLQENKVSKQKIKKDVLYGY</sequence>
<dbReference type="PROSITE" id="PS51384">
    <property type="entry name" value="FAD_FR"/>
    <property type="match status" value="1"/>
</dbReference>
<evidence type="ECO:0000256" key="6">
    <source>
        <dbReference type="ARBA" id="ARBA00023002"/>
    </source>
</evidence>
<proteinExistence type="predicted"/>
<dbReference type="GO" id="GO:0050660">
    <property type="term" value="F:flavin adenine dinucleotide binding"/>
    <property type="evidence" value="ECO:0007669"/>
    <property type="project" value="TreeGrafter"/>
</dbReference>
<dbReference type="GO" id="GO:0016491">
    <property type="term" value="F:oxidoreductase activity"/>
    <property type="evidence" value="ECO:0007669"/>
    <property type="project" value="UniProtKB-KW"/>
</dbReference>
<dbReference type="InterPro" id="IPR050415">
    <property type="entry name" value="MRET"/>
</dbReference>
<keyword evidence="5" id="KW-0274">FAD</keyword>
<organism evidence="10 11">
    <name type="scientific">Ornithinibacillus halotolerans</name>
    <dbReference type="NCBI Taxonomy" id="1274357"/>
    <lineage>
        <taxon>Bacteria</taxon>
        <taxon>Bacillati</taxon>
        <taxon>Bacillota</taxon>
        <taxon>Bacilli</taxon>
        <taxon>Bacillales</taxon>
        <taxon>Bacillaceae</taxon>
        <taxon>Ornithinibacillus</taxon>
    </lineage>
</organism>
<evidence type="ECO:0000256" key="3">
    <source>
        <dbReference type="ARBA" id="ARBA00022714"/>
    </source>
</evidence>
<evidence type="ECO:0000313" key="11">
    <source>
        <dbReference type="Proteomes" id="UP000613512"/>
    </source>
</evidence>
<keyword evidence="8" id="KW-0411">Iron-sulfur</keyword>
<dbReference type="InterPro" id="IPR017927">
    <property type="entry name" value="FAD-bd_FR_type"/>
</dbReference>
<evidence type="ECO:0000256" key="8">
    <source>
        <dbReference type="ARBA" id="ARBA00023014"/>
    </source>
</evidence>
<dbReference type="SUPFAM" id="SSF52343">
    <property type="entry name" value="Ferredoxin reductase-like, C-terminal NADP-linked domain"/>
    <property type="match status" value="1"/>
</dbReference>
<dbReference type="PRINTS" id="PR00371">
    <property type="entry name" value="FPNCR"/>
</dbReference>
<dbReference type="InterPro" id="IPR017938">
    <property type="entry name" value="Riboflavin_synthase-like_b-brl"/>
</dbReference>
<dbReference type="Pfam" id="PF08022">
    <property type="entry name" value="FAD_binding_8"/>
    <property type="match status" value="1"/>
</dbReference>
<evidence type="ECO:0000256" key="5">
    <source>
        <dbReference type="ARBA" id="ARBA00022827"/>
    </source>
</evidence>
<evidence type="ECO:0000256" key="1">
    <source>
        <dbReference type="ARBA" id="ARBA00001974"/>
    </source>
</evidence>
<dbReference type="GO" id="GO:0051537">
    <property type="term" value="F:2 iron, 2 sulfur cluster binding"/>
    <property type="evidence" value="ECO:0007669"/>
    <property type="project" value="UniProtKB-KW"/>
</dbReference>
<evidence type="ECO:0000259" key="9">
    <source>
        <dbReference type="PROSITE" id="PS51384"/>
    </source>
</evidence>
<keyword evidence="4" id="KW-0479">Metal-binding</keyword>
<gene>
    <name evidence="10" type="ORF">GCM10008025_22620</name>
</gene>